<dbReference type="SUPFAM" id="SSF53335">
    <property type="entry name" value="S-adenosyl-L-methionine-dependent methyltransferases"/>
    <property type="match status" value="1"/>
</dbReference>
<dbReference type="EMBL" id="MJIH01000001">
    <property type="protein sequence ID" value="OLR65496.1"/>
    <property type="molecule type" value="Genomic_DNA"/>
</dbReference>
<sequence>MMYKDFAYFYDKLMYDLDYEKIYKFIKEVLGEKSLEPVLVLEMACGTGALTEKIIRDYKVHAFDLSEDMLSLCENKIRNKNLKLFKQNMADFLAPSNYDAIFSVGDSLNYVTDEKDFESALKSSYQHLNEGGIFIFDLNTEYKFKNIPPVTVDEVDDVLYIWENIYDDEKKLNTYGVNFFRNIKDDEYKRFYEEHFERAYDLSFVKNLLEEIGFCEIEVYDDYEFKAVGEETSRYTIIARR</sequence>
<evidence type="ECO:0000313" key="4">
    <source>
        <dbReference type="Proteomes" id="UP000187166"/>
    </source>
</evidence>
<keyword evidence="1" id="KW-0808">Transferase</keyword>
<dbReference type="AlphaFoldDB" id="A0A1U7M1S2"/>
<keyword evidence="4" id="KW-1185">Reference proteome</keyword>
<dbReference type="Pfam" id="PF13649">
    <property type="entry name" value="Methyltransf_25"/>
    <property type="match status" value="1"/>
</dbReference>
<gene>
    <name evidence="3" type="ORF">BIV18_08195</name>
</gene>
<dbReference type="InterPro" id="IPR029063">
    <property type="entry name" value="SAM-dependent_MTases_sf"/>
</dbReference>
<name>A0A1U7M1S2_9FIRM</name>
<keyword evidence="3" id="KW-0489">Methyltransferase</keyword>
<dbReference type="GO" id="GO:0032259">
    <property type="term" value="P:methylation"/>
    <property type="evidence" value="ECO:0007669"/>
    <property type="project" value="UniProtKB-KW"/>
</dbReference>
<evidence type="ECO:0000256" key="1">
    <source>
        <dbReference type="ARBA" id="ARBA00022679"/>
    </source>
</evidence>
<dbReference type="CDD" id="cd02440">
    <property type="entry name" value="AdoMet_MTases"/>
    <property type="match status" value="1"/>
</dbReference>
<dbReference type="STRING" id="1465756.BIV18_08195"/>
<organism evidence="3 4">
    <name type="scientific">Peptoniphilus porci</name>
    <dbReference type="NCBI Taxonomy" id="2652280"/>
    <lineage>
        <taxon>Bacteria</taxon>
        <taxon>Bacillati</taxon>
        <taxon>Bacillota</taxon>
        <taxon>Tissierellia</taxon>
        <taxon>Tissierellales</taxon>
        <taxon>Peptoniphilaceae</taxon>
        <taxon>Peptoniphilus</taxon>
    </lineage>
</organism>
<evidence type="ECO:0000259" key="2">
    <source>
        <dbReference type="Pfam" id="PF13649"/>
    </source>
</evidence>
<dbReference type="Proteomes" id="UP000187166">
    <property type="component" value="Unassembled WGS sequence"/>
</dbReference>
<dbReference type="Gene3D" id="3.40.50.150">
    <property type="entry name" value="Vaccinia Virus protein VP39"/>
    <property type="match status" value="1"/>
</dbReference>
<accession>A0A1U7M1S2</accession>
<dbReference type="PANTHER" id="PTHR43861">
    <property type="entry name" value="TRANS-ACONITATE 2-METHYLTRANSFERASE-RELATED"/>
    <property type="match status" value="1"/>
</dbReference>
<dbReference type="InterPro" id="IPR041698">
    <property type="entry name" value="Methyltransf_25"/>
</dbReference>
<dbReference type="GO" id="GO:0008168">
    <property type="term" value="F:methyltransferase activity"/>
    <property type="evidence" value="ECO:0007669"/>
    <property type="project" value="UniProtKB-KW"/>
</dbReference>
<protein>
    <submittedName>
        <fullName evidence="3">Methyltransferase</fullName>
    </submittedName>
</protein>
<evidence type="ECO:0000313" key="3">
    <source>
        <dbReference type="EMBL" id="OLR65496.1"/>
    </source>
</evidence>
<comment type="caution">
    <text evidence="3">The sequence shown here is derived from an EMBL/GenBank/DDBJ whole genome shotgun (WGS) entry which is preliminary data.</text>
</comment>
<dbReference type="Gene3D" id="2.20.25.110">
    <property type="entry name" value="S-adenosyl-L-methionine-dependent methyltransferases"/>
    <property type="match status" value="1"/>
</dbReference>
<feature type="domain" description="Methyltransferase" evidence="2">
    <location>
        <begin position="40"/>
        <end position="132"/>
    </location>
</feature>
<proteinExistence type="predicted"/>
<reference evidence="3 4" key="1">
    <citation type="journal article" date="2016" name="Appl. Environ. Microbiol.">
        <title>Function and Phylogeny of Bacterial Butyryl Coenzyme A:Acetate Transferases and Their Diversity in the Proximal Colon of Swine.</title>
        <authorList>
            <person name="Trachsel J."/>
            <person name="Bayles D.O."/>
            <person name="Looft T."/>
            <person name="Levine U.Y."/>
            <person name="Allen H.K."/>
        </authorList>
    </citation>
    <scope>NUCLEOTIDE SEQUENCE [LARGE SCALE GENOMIC DNA]</scope>
    <source>
        <strain evidence="3 4">35-6-1</strain>
    </source>
</reference>